<dbReference type="PANTHER" id="PTHR43808">
    <property type="entry name" value="ACETYLORNITHINE DEACETYLASE"/>
    <property type="match status" value="1"/>
</dbReference>
<dbReference type="EC" id="3.5.1.18" evidence="4 15"/>
<dbReference type="InterPro" id="IPR005941">
    <property type="entry name" value="DapE_proteobac"/>
</dbReference>
<evidence type="ECO:0000256" key="15">
    <source>
        <dbReference type="HAMAP-Rule" id="MF_01690"/>
    </source>
</evidence>
<dbReference type="PANTHER" id="PTHR43808:SF31">
    <property type="entry name" value="N-ACETYL-L-CITRULLINE DEACETYLASE"/>
    <property type="match status" value="1"/>
</dbReference>
<feature type="binding site" evidence="15">
    <location>
        <position position="143"/>
    </location>
    <ligand>
        <name>Zn(2+)</name>
        <dbReference type="ChEBI" id="CHEBI:29105"/>
        <label>2</label>
    </ligand>
</feature>
<evidence type="ECO:0000256" key="13">
    <source>
        <dbReference type="ARBA" id="ARBA00031891"/>
    </source>
</evidence>
<feature type="domain" description="Peptidase M20 dimerisation" evidence="16">
    <location>
        <begin position="184"/>
        <end position="290"/>
    </location>
</feature>
<organism evidence="17 18">
    <name type="scientific">Sphingomonas hankookensis</name>
    <dbReference type="NCBI Taxonomy" id="563996"/>
    <lineage>
        <taxon>Bacteria</taxon>
        <taxon>Pseudomonadati</taxon>
        <taxon>Pseudomonadota</taxon>
        <taxon>Alphaproteobacteria</taxon>
        <taxon>Sphingomonadales</taxon>
        <taxon>Sphingomonadaceae</taxon>
        <taxon>Sphingomonas</taxon>
    </lineage>
</organism>
<dbReference type="InterPro" id="IPR011650">
    <property type="entry name" value="Peptidase_M20_dimer"/>
</dbReference>
<dbReference type="NCBIfam" id="NF009557">
    <property type="entry name" value="PRK13009.1"/>
    <property type="match status" value="1"/>
</dbReference>
<evidence type="ECO:0000313" key="18">
    <source>
        <dbReference type="Proteomes" id="UP000076609"/>
    </source>
</evidence>
<dbReference type="EMBL" id="LQQO01000003">
    <property type="protein sequence ID" value="KZE18050.1"/>
    <property type="molecule type" value="Genomic_DNA"/>
</dbReference>
<evidence type="ECO:0000256" key="11">
    <source>
        <dbReference type="ARBA" id="ARBA00023154"/>
    </source>
</evidence>
<dbReference type="PROSITE" id="PS00759">
    <property type="entry name" value="ARGE_DAPE_CPG2_2"/>
    <property type="match status" value="1"/>
</dbReference>
<dbReference type="SUPFAM" id="SSF53187">
    <property type="entry name" value="Zn-dependent exopeptidases"/>
    <property type="match status" value="1"/>
</dbReference>
<comment type="catalytic activity">
    <reaction evidence="14 15">
        <text>N-succinyl-(2S,6S)-2,6-diaminopimelate + H2O = (2S,6S)-2,6-diaminopimelate + succinate</text>
        <dbReference type="Rhea" id="RHEA:22608"/>
        <dbReference type="ChEBI" id="CHEBI:15377"/>
        <dbReference type="ChEBI" id="CHEBI:30031"/>
        <dbReference type="ChEBI" id="CHEBI:57609"/>
        <dbReference type="ChEBI" id="CHEBI:58087"/>
        <dbReference type="EC" id="3.5.1.18"/>
    </reaction>
</comment>
<name>A0ABR5YFB7_9SPHN</name>
<comment type="subunit">
    <text evidence="3 15">Homodimer.</text>
</comment>
<evidence type="ECO:0000256" key="5">
    <source>
        <dbReference type="ARBA" id="ARBA00022391"/>
    </source>
</evidence>
<feature type="binding site" evidence="15">
    <location>
        <position position="112"/>
    </location>
    <ligand>
        <name>Zn(2+)</name>
        <dbReference type="ChEBI" id="CHEBI:29105"/>
        <label>2</label>
    </ligand>
</feature>
<keyword evidence="18" id="KW-1185">Reference proteome</keyword>
<evidence type="ECO:0000256" key="12">
    <source>
        <dbReference type="ARBA" id="ARBA00023285"/>
    </source>
</evidence>
<accession>A0ABR5YFB7</accession>
<keyword evidence="11 15" id="KW-0457">Lysine biosynthesis</keyword>
<dbReference type="PROSITE" id="PS00758">
    <property type="entry name" value="ARGE_DAPE_CPG2_1"/>
    <property type="match status" value="1"/>
</dbReference>
<protein>
    <recommendedName>
        <fullName evidence="5 15">Succinyl-diaminopimelate desuccinylase</fullName>
        <shortName evidence="15">SDAP desuccinylase</shortName>
        <ecNumber evidence="4 15">3.5.1.18</ecNumber>
    </recommendedName>
    <alternativeName>
        <fullName evidence="13 15">N-succinyl-LL-2,6-diaminoheptanedioate amidohydrolase</fullName>
    </alternativeName>
</protein>
<evidence type="ECO:0000256" key="8">
    <source>
        <dbReference type="ARBA" id="ARBA00022801"/>
    </source>
</evidence>
<dbReference type="CDD" id="cd03891">
    <property type="entry name" value="M20_DapE_proteobac"/>
    <property type="match status" value="1"/>
</dbReference>
<evidence type="ECO:0000256" key="4">
    <source>
        <dbReference type="ARBA" id="ARBA00011921"/>
    </source>
</evidence>
<comment type="pathway">
    <text evidence="1 15">Amino-acid biosynthesis; L-lysine biosynthesis via DAP pathway; LL-2,6-diaminopimelate from (S)-tetrahydrodipicolinate (succinylase route): step 3/3.</text>
</comment>
<keyword evidence="6 15" id="KW-0028">Amino-acid biosynthesis</keyword>
<evidence type="ECO:0000256" key="14">
    <source>
        <dbReference type="ARBA" id="ARBA00051301"/>
    </source>
</evidence>
<evidence type="ECO:0000256" key="6">
    <source>
        <dbReference type="ARBA" id="ARBA00022605"/>
    </source>
</evidence>
<dbReference type="RefSeq" id="WP_066688490.1">
    <property type="nucleotide sequence ID" value="NZ_LQQO01000003.1"/>
</dbReference>
<dbReference type="InterPro" id="IPR050072">
    <property type="entry name" value="Peptidase_M20A"/>
</dbReference>
<dbReference type="Gene3D" id="3.30.70.360">
    <property type="match status" value="1"/>
</dbReference>
<comment type="caution">
    <text evidence="17">The sequence shown here is derived from an EMBL/GenBank/DDBJ whole genome shotgun (WGS) entry which is preliminary data.</text>
</comment>
<keyword evidence="12 15" id="KW-0170">Cobalt</keyword>
<feature type="active site" evidence="15">
    <location>
        <position position="83"/>
    </location>
</feature>
<evidence type="ECO:0000256" key="2">
    <source>
        <dbReference type="ARBA" id="ARBA00006746"/>
    </source>
</evidence>
<evidence type="ECO:0000259" key="16">
    <source>
        <dbReference type="Pfam" id="PF07687"/>
    </source>
</evidence>
<evidence type="ECO:0000256" key="9">
    <source>
        <dbReference type="ARBA" id="ARBA00022833"/>
    </source>
</evidence>
<feature type="binding site" evidence="15">
    <location>
        <position position="171"/>
    </location>
    <ligand>
        <name>Zn(2+)</name>
        <dbReference type="ChEBI" id="CHEBI:29105"/>
        <label>1</label>
    </ligand>
</feature>
<comment type="function">
    <text evidence="15">Catalyzes the hydrolysis of N-succinyl-L,L-diaminopimelic acid (SDAP), forming succinate and LL-2,6-diaminopimelate (DAP), an intermediate involved in the bacterial biosynthesis of lysine and meso-diaminopimelic acid, an essential component of bacterial cell walls.</text>
</comment>
<gene>
    <name evidence="15" type="primary">dapE</name>
    <name evidence="17" type="ORF">AVT10_09690</name>
</gene>
<dbReference type="SUPFAM" id="SSF55031">
    <property type="entry name" value="Bacterial exopeptidase dimerisation domain"/>
    <property type="match status" value="1"/>
</dbReference>
<dbReference type="InterPro" id="IPR001261">
    <property type="entry name" value="ArgE/DapE_CS"/>
</dbReference>
<dbReference type="Pfam" id="PF07687">
    <property type="entry name" value="M20_dimer"/>
    <property type="match status" value="1"/>
</dbReference>
<feature type="binding site" evidence="15">
    <location>
        <position position="356"/>
    </location>
    <ligand>
        <name>Zn(2+)</name>
        <dbReference type="ChEBI" id="CHEBI:29105"/>
        <label>2</label>
    </ligand>
</feature>
<proteinExistence type="inferred from homology"/>
<dbReference type="NCBIfam" id="TIGR01246">
    <property type="entry name" value="dapE_proteo"/>
    <property type="match status" value="1"/>
</dbReference>
<reference evidence="18" key="1">
    <citation type="submission" date="2016-01" db="EMBL/GenBank/DDBJ databases">
        <title>Draft genome of Chromobacterium sp. F49.</title>
        <authorList>
            <person name="Hong K.W."/>
        </authorList>
    </citation>
    <scope>NUCLEOTIDE SEQUENCE [LARGE SCALE GENOMIC DNA]</scope>
    <source>
        <strain evidence="18">CN3</strain>
    </source>
</reference>
<dbReference type="InterPro" id="IPR002933">
    <property type="entry name" value="Peptidase_M20"/>
</dbReference>
<comment type="similarity">
    <text evidence="2 15">Belongs to the peptidase M20A family. DapE subfamily.</text>
</comment>
<keyword evidence="7 15" id="KW-0479">Metal-binding</keyword>
<keyword evidence="10 15" id="KW-0220">Diaminopimelate biosynthesis</keyword>
<feature type="active site" description="Proton acceptor" evidence="15">
    <location>
        <position position="142"/>
    </location>
</feature>
<sequence>MHSAGKGSEPVVDVVDLAARLIACDSVTPAQGAVFDLLGAALVPLGFVVDRFVTGEAPDGPVENLLAVRGSGGRHVAFAGHVDVVAPGPGWASPPFAPEQRHGLLFGRGAVDMKGAVAAFVAAAERVPADAGTISLIITGDEEGPAVYGTRALIDRMAARGIAPDLCLVGEPTSQQRLGDMVKIGRRGSVNIWIDVPGRQGHVAYPHLADNPIPKLVAALGAIEAVTLDTGNAWFQPSNIEVTDITVGNPATNVIPGHAAARLSIRFNDEHRGDELVERITAIVHAHAPEARVEGRISGEAFLTQPGAFSALVSAAIERHTGLTPELSTTGGTSDARFLSRLCPTVEFGLLNATMHKVDEAVAVDDLRALVAIYADIALAGLATQPTR</sequence>
<dbReference type="Gene3D" id="3.40.630.10">
    <property type="entry name" value="Zn peptidases"/>
    <property type="match status" value="1"/>
</dbReference>
<dbReference type="InterPro" id="IPR036264">
    <property type="entry name" value="Bact_exopeptidase_dim_dom"/>
</dbReference>
<evidence type="ECO:0000313" key="17">
    <source>
        <dbReference type="EMBL" id="KZE18050.1"/>
    </source>
</evidence>
<evidence type="ECO:0000256" key="1">
    <source>
        <dbReference type="ARBA" id="ARBA00005130"/>
    </source>
</evidence>
<keyword evidence="9 15" id="KW-0862">Zinc</keyword>
<comment type="cofactor">
    <cofactor evidence="15">
        <name>Zn(2+)</name>
        <dbReference type="ChEBI" id="CHEBI:29105"/>
    </cofactor>
    <cofactor evidence="15">
        <name>Co(2+)</name>
        <dbReference type="ChEBI" id="CHEBI:48828"/>
    </cofactor>
    <text evidence="15">Binds 2 Zn(2+) or Co(2+) ions per subunit.</text>
</comment>
<evidence type="ECO:0000256" key="3">
    <source>
        <dbReference type="ARBA" id="ARBA00011738"/>
    </source>
</evidence>
<evidence type="ECO:0000256" key="10">
    <source>
        <dbReference type="ARBA" id="ARBA00022915"/>
    </source>
</evidence>
<feature type="binding site" evidence="15">
    <location>
        <position position="112"/>
    </location>
    <ligand>
        <name>Zn(2+)</name>
        <dbReference type="ChEBI" id="CHEBI:29105"/>
        <label>1</label>
    </ligand>
</feature>
<keyword evidence="8 15" id="KW-0378">Hydrolase</keyword>
<evidence type="ECO:0000256" key="7">
    <source>
        <dbReference type="ARBA" id="ARBA00022723"/>
    </source>
</evidence>
<dbReference type="HAMAP" id="MF_01690">
    <property type="entry name" value="DapE"/>
    <property type="match status" value="1"/>
</dbReference>
<dbReference type="Pfam" id="PF01546">
    <property type="entry name" value="Peptidase_M20"/>
    <property type="match status" value="1"/>
</dbReference>
<feature type="binding site" evidence="15">
    <location>
        <position position="81"/>
    </location>
    <ligand>
        <name>Zn(2+)</name>
        <dbReference type="ChEBI" id="CHEBI:29105"/>
        <label>1</label>
    </ligand>
</feature>
<dbReference type="Proteomes" id="UP000076609">
    <property type="component" value="Unassembled WGS sequence"/>
</dbReference>